<dbReference type="EMBL" id="FQZZ01000001">
    <property type="protein sequence ID" value="SHJ60029.1"/>
    <property type="molecule type" value="Genomic_DNA"/>
</dbReference>
<organism evidence="3 4">
    <name type="scientific">Lutimaribacter pacificus</name>
    <dbReference type="NCBI Taxonomy" id="391948"/>
    <lineage>
        <taxon>Bacteria</taxon>
        <taxon>Pseudomonadati</taxon>
        <taxon>Pseudomonadota</taxon>
        <taxon>Alphaproteobacteria</taxon>
        <taxon>Rhodobacterales</taxon>
        <taxon>Roseobacteraceae</taxon>
        <taxon>Lutimaribacter</taxon>
    </lineage>
</organism>
<dbReference type="InterPro" id="IPR028994">
    <property type="entry name" value="Integrin_alpha_N"/>
</dbReference>
<evidence type="ECO:0000256" key="2">
    <source>
        <dbReference type="SAM" id="SignalP"/>
    </source>
</evidence>
<feature type="chain" id="PRO_5015064398" evidence="2">
    <location>
        <begin position="21"/>
        <end position="239"/>
    </location>
</feature>
<proteinExistence type="predicted"/>
<dbReference type="Pfam" id="PF13517">
    <property type="entry name" value="FG-GAP_3"/>
    <property type="match status" value="1"/>
</dbReference>
<accession>A0A1H0B5V5</accession>
<dbReference type="InterPro" id="IPR013517">
    <property type="entry name" value="FG-GAP"/>
</dbReference>
<dbReference type="OrthoDB" id="58662at2"/>
<gene>
    <name evidence="3" type="ORF">SAMN05444142_101764</name>
</gene>
<dbReference type="Proteomes" id="UP000324252">
    <property type="component" value="Unassembled WGS sequence"/>
</dbReference>
<reference evidence="3 4" key="1">
    <citation type="submission" date="2016-11" db="EMBL/GenBank/DDBJ databases">
        <authorList>
            <person name="Varghese N."/>
            <person name="Submissions S."/>
        </authorList>
    </citation>
    <scope>NUCLEOTIDE SEQUENCE [LARGE SCALE GENOMIC DNA]</scope>
    <source>
        <strain evidence="3 4">DSM 29620</strain>
    </source>
</reference>
<evidence type="ECO:0000313" key="4">
    <source>
        <dbReference type="Proteomes" id="UP000324252"/>
    </source>
</evidence>
<keyword evidence="1 2" id="KW-0732">Signal</keyword>
<evidence type="ECO:0000313" key="3">
    <source>
        <dbReference type="EMBL" id="SHJ60029.1"/>
    </source>
</evidence>
<dbReference type="AlphaFoldDB" id="A0A1H0B5V5"/>
<sequence length="239" mass="25827">MRAAWAGLCCVLIASGPALARDITGARFTGPVTHYAHGILGDGIEYSGMTLRLSDRRSYEIRFRPGTRVFEDIAPRLWDVTGDGRPEVVVIETDPAQGAQLAIYGLGADGTPARLAATPHIGQPNRWLAPIGAADLDGDGRIEIAYIDRPHLTRRLRVWRYENGGLTHLADLDGLSNHRIGWDFIPGGIRDCGQGPEMVTADGDWHRVMVTTYRNGRLASRATGPYTGPGSLDAALGCD</sequence>
<name>A0A1H0B5V5_9RHOB</name>
<dbReference type="SUPFAM" id="SSF69318">
    <property type="entry name" value="Integrin alpha N-terminal domain"/>
    <property type="match status" value="1"/>
</dbReference>
<dbReference type="RefSeq" id="WP_149786370.1">
    <property type="nucleotide sequence ID" value="NZ_FNIO01000001.1"/>
</dbReference>
<protein>
    <submittedName>
        <fullName evidence="3">Repeat domain-containing protein</fullName>
    </submittedName>
</protein>
<evidence type="ECO:0000256" key="1">
    <source>
        <dbReference type="ARBA" id="ARBA00022729"/>
    </source>
</evidence>
<keyword evidence="4" id="KW-1185">Reference proteome</keyword>
<feature type="signal peptide" evidence="2">
    <location>
        <begin position="1"/>
        <end position="20"/>
    </location>
</feature>